<evidence type="ECO:0000313" key="2">
    <source>
        <dbReference type="EMBL" id="GAA3505752.1"/>
    </source>
</evidence>
<feature type="chain" id="PRO_5047281604" description="DUF1795 domain-containing protein" evidence="1">
    <location>
        <begin position="31"/>
        <end position="222"/>
    </location>
</feature>
<dbReference type="EMBL" id="BAAAXF010000085">
    <property type="protein sequence ID" value="GAA3505752.1"/>
    <property type="molecule type" value="Genomic_DNA"/>
</dbReference>
<keyword evidence="1" id="KW-0732">Signal</keyword>
<dbReference type="RefSeq" id="WP_193458013.1">
    <property type="nucleotide sequence ID" value="NZ_BAAAXF010000085.1"/>
</dbReference>
<sequence length="222" mass="23130">MPIRTRVAALAALTAAALAVGAAATAQAGAAPGGTAQKNASVQKNASAPKKAAAPRFLAASELPPHPTGWTAGPVTDGFPEQLAYCLGEGVPAYDYRHRLFHTELDTSAVQVTVVTGSAAKGKALADRLNKEIRTCAARLERLYPEIEAEGRFFGTLPVEEGATVHGLHTETSYGATDVNLLSVGRDGRTVTVVGWGQMGDFDDAPLAAFKKTAKKAVTKLY</sequence>
<accession>A0ABP6UGI7</accession>
<organism evidence="2 3">
    <name type="scientific">Streptomyces prasinosporus</name>
    <dbReference type="NCBI Taxonomy" id="68256"/>
    <lineage>
        <taxon>Bacteria</taxon>
        <taxon>Bacillati</taxon>
        <taxon>Actinomycetota</taxon>
        <taxon>Actinomycetes</taxon>
        <taxon>Kitasatosporales</taxon>
        <taxon>Streptomycetaceae</taxon>
        <taxon>Streptomyces</taxon>
        <taxon>Streptomyces albogriseolus group</taxon>
    </lineage>
</organism>
<gene>
    <name evidence="2" type="ORF">GCM10019016_128650</name>
</gene>
<name>A0ABP6UGI7_9ACTN</name>
<evidence type="ECO:0000256" key="1">
    <source>
        <dbReference type="SAM" id="SignalP"/>
    </source>
</evidence>
<evidence type="ECO:0000313" key="3">
    <source>
        <dbReference type="Proteomes" id="UP001501455"/>
    </source>
</evidence>
<feature type="signal peptide" evidence="1">
    <location>
        <begin position="1"/>
        <end position="30"/>
    </location>
</feature>
<keyword evidence="3" id="KW-1185">Reference proteome</keyword>
<reference evidence="3" key="1">
    <citation type="journal article" date="2019" name="Int. J. Syst. Evol. Microbiol.">
        <title>The Global Catalogue of Microorganisms (GCM) 10K type strain sequencing project: providing services to taxonomists for standard genome sequencing and annotation.</title>
        <authorList>
            <consortium name="The Broad Institute Genomics Platform"/>
            <consortium name="The Broad Institute Genome Sequencing Center for Infectious Disease"/>
            <person name="Wu L."/>
            <person name="Ma J."/>
        </authorList>
    </citation>
    <scope>NUCLEOTIDE SEQUENCE [LARGE SCALE GENOMIC DNA]</scope>
    <source>
        <strain evidence="3">JCM 4816</strain>
    </source>
</reference>
<proteinExistence type="predicted"/>
<dbReference type="Proteomes" id="UP001501455">
    <property type="component" value="Unassembled WGS sequence"/>
</dbReference>
<comment type="caution">
    <text evidence="2">The sequence shown here is derived from an EMBL/GenBank/DDBJ whole genome shotgun (WGS) entry which is preliminary data.</text>
</comment>
<evidence type="ECO:0008006" key="4">
    <source>
        <dbReference type="Google" id="ProtNLM"/>
    </source>
</evidence>
<protein>
    <recommendedName>
        <fullName evidence="4">DUF1795 domain-containing protein</fullName>
    </recommendedName>
</protein>